<comment type="subunit">
    <text evidence="3">Homotetramer.</text>
</comment>
<evidence type="ECO:0000256" key="10">
    <source>
        <dbReference type="RuleBase" id="RU000477"/>
    </source>
</evidence>
<feature type="transmembrane region" description="Helical" evidence="11">
    <location>
        <begin position="102"/>
        <end position="123"/>
    </location>
</feature>
<keyword evidence="7 11" id="KW-1133">Transmembrane helix</keyword>
<keyword evidence="6" id="KW-0677">Repeat</keyword>
<dbReference type="CDD" id="cd00333">
    <property type="entry name" value="MIP"/>
    <property type="match status" value="1"/>
</dbReference>
<evidence type="ECO:0000256" key="4">
    <source>
        <dbReference type="ARBA" id="ARBA00022448"/>
    </source>
</evidence>
<keyword evidence="8 11" id="KW-0472">Membrane</keyword>
<dbReference type="EMBL" id="OU892284">
    <property type="protein sequence ID" value="CAH1134308.1"/>
    <property type="molecule type" value="Genomic_DNA"/>
</dbReference>
<feature type="transmembrane region" description="Helical" evidence="11">
    <location>
        <begin position="31"/>
        <end position="54"/>
    </location>
</feature>
<reference evidence="12" key="1">
    <citation type="submission" date="2022-01" db="EMBL/GenBank/DDBJ databases">
        <authorList>
            <person name="King R."/>
        </authorList>
    </citation>
    <scope>NUCLEOTIDE SEQUENCE</scope>
</reference>
<evidence type="ECO:0000256" key="2">
    <source>
        <dbReference type="ARBA" id="ARBA00006175"/>
    </source>
</evidence>
<evidence type="ECO:0000313" key="12">
    <source>
        <dbReference type="EMBL" id="CAH1134308.1"/>
    </source>
</evidence>
<keyword evidence="13" id="KW-1185">Reference proteome</keyword>
<dbReference type="GO" id="GO:0005886">
    <property type="term" value="C:plasma membrane"/>
    <property type="evidence" value="ECO:0007669"/>
    <property type="project" value="UniProtKB-ARBA"/>
</dbReference>
<protein>
    <submittedName>
        <fullName evidence="12">Uncharacterized protein</fullName>
    </submittedName>
</protein>
<evidence type="ECO:0000313" key="13">
    <source>
        <dbReference type="Proteomes" id="UP001152799"/>
    </source>
</evidence>
<dbReference type="Gene3D" id="1.20.1080.10">
    <property type="entry name" value="Glycerol uptake facilitator protein"/>
    <property type="match status" value="1"/>
</dbReference>
<feature type="transmembrane region" description="Helical" evidence="11">
    <location>
        <begin position="179"/>
        <end position="201"/>
    </location>
</feature>
<comment type="similarity">
    <text evidence="2 10">Belongs to the MIP/aquaporin (TC 1.A.8) family.</text>
</comment>
<dbReference type="Proteomes" id="UP001152799">
    <property type="component" value="Chromosome 8"/>
</dbReference>
<dbReference type="PROSITE" id="PS00221">
    <property type="entry name" value="MIP"/>
    <property type="match status" value="1"/>
</dbReference>
<dbReference type="SUPFAM" id="SSF81338">
    <property type="entry name" value="Aquaporin-like"/>
    <property type="match status" value="1"/>
</dbReference>
<feature type="transmembrane region" description="Helical" evidence="11">
    <location>
        <begin position="221"/>
        <end position="242"/>
    </location>
</feature>
<evidence type="ECO:0000256" key="7">
    <source>
        <dbReference type="ARBA" id="ARBA00022989"/>
    </source>
</evidence>
<dbReference type="AlphaFoldDB" id="A0A9P0DMT6"/>
<keyword evidence="4 10" id="KW-0813">Transport</keyword>
<dbReference type="OrthoDB" id="3222at2759"/>
<dbReference type="GO" id="GO:0048878">
    <property type="term" value="P:chemical homeostasis"/>
    <property type="evidence" value="ECO:0007669"/>
    <property type="project" value="UniProtKB-ARBA"/>
</dbReference>
<dbReference type="PANTHER" id="PTHR19139">
    <property type="entry name" value="AQUAPORIN TRANSPORTER"/>
    <property type="match status" value="1"/>
</dbReference>
<dbReference type="FunFam" id="1.20.1080.10:FF:000009">
    <property type="entry name" value="aquaporin-4 isoform X1"/>
    <property type="match status" value="1"/>
</dbReference>
<keyword evidence="5 10" id="KW-0812">Transmembrane</keyword>
<dbReference type="NCBIfam" id="TIGR00861">
    <property type="entry name" value="MIP"/>
    <property type="match status" value="1"/>
</dbReference>
<dbReference type="InterPro" id="IPR000425">
    <property type="entry name" value="MIP"/>
</dbReference>
<evidence type="ECO:0000256" key="1">
    <source>
        <dbReference type="ARBA" id="ARBA00004141"/>
    </source>
</evidence>
<dbReference type="PANTHER" id="PTHR19139:SF291">
    <property type="entry name" value="AQUAPORIN"/>
    <property type="match status" value="1"/>
</dbReference>
<proteinExistence type="inferred from homology"/>
<evidence type="ECO:0000256" key="8">
    <source>
        <dbReference type="ARBA" id="ARBA00023136"/>
    </source>
</evidence>
<comment type="subcellular location">
    <subcellularLocation>
        <location evidence="1">Membrane</location>
        <topology evidence="1">Multi-pass membrane protein</topology>
    </subcellularLocation>
</comment>
<evidence type="ECO:0000256" key="11">
    <source>
        <dbReference type="SAM" id="Phobius"/>
    </source>
</evidence>
<feature type="transmembrane region" description="Helical" evidence="11">
    <location>
        <begin position="143"/>
        <end position="167"/>
    </location>
</feature>
<organism evidence="12 13">
    <name type="scientific">Ceutorhynchus assimilis</name>
    <name type="common">cabbage seed weevil</name>
    <dbReference type="NCBI Taxonomy" id="467358"/>
    <lineage>
        <taxon>Eukaryota</taxon>
        <taxon>Metazoa</taxon>
        <taxon>Ecdysozoa</taxon>
        <taxon>Arthropoda</taxon>
        <taxon>Hexapoda</taxon>
        <taxon>Insecta</taxon>
        <taxon>Pterygota</taxon>
        <taxon>Neoptera</taxon>
        <taxon>Endopterygota</taxon>
        <taxon>Coleoptera</taxon>
        <taxon>Polyphaga</taxon>
        <taxon>Cucujiformia</taxon>
        <taxon>Curculionidae</taxon>
        <taxon>Ceutorhynchinae</taxon>
        <taxon>Ceutorhynchus</taxon>
    </lineage>
</organism>
<dbReference type="InterPro" id="IPR022357">
    <property type="entry name" value="MIP_CS"/>
</dbReference>
<dbReference type="InterPro" id="IPR023271">
    <property type="entry name" value="Aquaporin-like"/>
</dbReference>
<evidence type="ECO:0000256" key="9">
    <source>
        <dbReference type="ARBA" id="ARBA00056455"/>
    </source>
</evidence>
<dbReference type="InterPro" id="IPR034294">
    <property type="entry name" value="Aquaporin_transptr"/>
</dbReference>
<evidence type="ECO:0000256" key="5">
    <source>
        <dbReference type="ARBA" id="ARBA00022692"/>
    </source>
</evidence>
<dbReference type="GO" id="GO:0015250">
    <property type="term" value="F:water channel activity"/>
    <property type="evidence" value="ECO:0007669"/>
    <property type="project" value="UniProtKB-ARBA"/>
</dbReference>
<dbReference type="Pfam" id="PF00230">
    <property type="entry name" value="MIP"/>
    <property type="match status" value="1"/>
</dbReference>
<accession>A0A9P0DMT6</accession>
<dbReference type="PRINTS" id="PR00783">
    <property type="entry name" value="MINTRINSICP"/>
</dbReference>
<feature type="transmembrane region" description="Helical" evidence="11">
    <location>
        <begin position="60"/>
        <end position="81"/>
    </location>
</feature>
<evidence type="ECO:0000256" key="3">
    <source>
        <dbReference type="ARBA" id="ARBA00011881"/>
    </source>
</evidence>
<comment type="function">
    <text evidence="9">Forms a water-specific channel.</text>
</comment>
<gene>
    <name evidence="12" type="ORF">CEUTPL_LOCUS12718</name>
</gene>
<sequence>MADVKGTGSFRSNSIIGVNEFTDNRALWKMLLAEFLGTLLLVAVGCGSCINMSGYLDTPIVQIALTFGLMVATIVQAIGHVSGGHINPAVTISMFVTGDINLIRGILYIVVQCIGAICGAGILKLILPERNVGNLGITSVSSAISLPCGMVFELIYTFVLLFVIHAVCDSRRSDLKGSAPLAIGLAVAAVHVSGIHFTGASVNPARSLGPAVIMNIWAGHWVYWIGPIIGGILAGLLYKFVFKTRKGDNNGSYDF</sequence>
<evidence type="ECO:0000256" key="6">
    <source>
        <dbReference type="ARBA" id="ARBA00022737"/>
    </source>
</evidence>
<name>A0A9P0DMT6_9CUCU</name>